<proteinExistence type="predicted"/>
<keyword evidence="3" id="KW-1185">Reference proteome</keyword>
<dbReference type="EMBL" id="CP016793">
    <property type="protein sequence ID" value="ANZ39854.1"/>
    <property type="molecule type" value="Genomic_DNA"/>
</dbReference>
<dbReference type="STRING" id="1586287.BBK82_31225"/>
<sequence length="123" mass="12889">MDSSPINEASRASSGWRPATSSRLPTTGQGVEDGVGGVDRLPLFEARVVGHAHTCQVRELLAAQAHDPPAFVELRQPDVFWTNSRPPCPQELAQLAGATHSASVRGARPASLTPRGIGRSGSG</sequence>
<name>A0A1B2HQ49_9PSEU</name>
<dbReference type="AlphaFoldDB" id="A0A1B2HQ49"/>
<accession>A0A1B2HQ49</accession>
<feature type="region of interest" description="Disordered" evidence="1">
    <location>
        <begin position="96"/>
        <end position="123"/>
    </location>
</feature>
<gene>
    <name evidence="2" type="ORF">BBK82_31225</name>
</gene>
<evidence type="ECO:0000256" key="1">
    <source>
        <dbReference type="SAM" id="MobiDB-lite"/>
    </source>
</evidence>
<protein>
    <submittedName>
        <fullName evidence="2">Uncharacterized protein</fullName>
    </submittedName>
</protein>
<organism evidence="2 3">
    <name type="scientific">Lentzea guizhouensis</name>
    <dbReference type="NCBI Taxonomy" id="1586287"/>
    <lineage>
        <taxon>Bacteria</taxon>
        <taxon>Bacillati</taxon>
        <taxon>Actinomycetota</taxon>
        <taxon>Actinomycetes</taxon>
        <taxon>Pseudonocardiales</taxon>
        <taxon>Pseudonocardiaceae</taxon>
        <taxon>Lentzea</taxon>
    </lineage>
</organism>
<feature type="region of interest" description="Disordered" evidence="1">
    <location>
        <begin position="1"/>
        <end position="37"/>
    </location>
</feature>
<evidence type="ECO:0000313" key="2">
    <source>
        <dbReference type="EMBL" id="ANZ39854.1"/>
    </source>
</evidence>
<dbReference type="KEGG" id="led:BBK82_31225"/>
<feature type="compositionally biased region" description="Polar residues" evidence="1">
    <location>
        <begin position="1"/>
        <end position="27"/>
    </location>
</feature>
<dbReference type="Proteomes" id="UP000093053">
    <property type="component" value="Chromosome"/>
</dbReference>
<evidence type="ECO:0000313" key="3">
    <source>
        <dbReference type="Proteomes" id="UP000093053"/>
    </source>
</evidence>
<reference evidence="2 3" key="1">
    <citation type="submission" date="2016-07" db="EMBL/GenBank/DDBJ databases">
        <title>Complete genome sequence of the Lentzea guizhouensis DHS C013.</title>
        <authorList>
            <person name="Cao C."/>
        </authorList>
    </citation>
    <scope>NUCLEOTIDE SEQUENCE [LARGE SCALE GENOMIC DNA]</scope>
    <source>
        <strain evidence="2 3">DHS C013</strain>
    </source>
</reference>